<gene>
    <name evidence="3" type="ORF">GCM10016455_16290</name>
</gene>
<dbReference type="SMART" id="SM00028">
    <property type="entry name" value="TPR"/>
    <property type="match status" value="5"/>
</dbReference>
<feature type="repeat" description="TPR" evidence="1">
    <location>
        <begin position="472"/>
        <end position="505"/>
    </location>
</feature>
<feature type="chain" id="PRO_5046888720" description="Tetratricopeptide repeat protein" evidence="2">
    <location>
        <begin position="31"/>
        <end position="574"/>
    </location>
</feature>
<dbReference type="PANTHER" id="PTHR12558:SF13">
    <property type="entry name" value="CELL DIVISION CYCLE PROTEIN 27 HOMOLOG"/>
    <property type="match status" value="1"/>
</dbReference>
<dbReference type="Pfam" id="PF13424">
    <property type="entry name" value="TPR_12"/>
    <property type="match status" value="1"/>
</dbReference>
<keyword evidence="1" id="KW-0802">TPR repeat</keyword>
<comment type="caution">
    <text evidence="3">The sequence shown here is derived from an EMBL/GenBank/DDBJ whole genome shotgun (WGS) entry which is preliminary data.</text>
</comment>
<dbReference type="EMBL" id="BNCH01000003">
    <property type="protein sequence ID" value="GHE96617.1"/>
    <property type="molecule type" value="Genomic_DNA"/>
</dbReference>
<sequence length="574" mass="62708">MVPLRFSTPRQLALALATAASLAGVTPLQAQANAAGPYLAARQADLSGDFARVVEYGTRALVDNPDRADILEGLVVAHTALGEVGKALPFAQRLTSINPDNQLAGLVLLGDALVSNDWDGAIALLEGGVSVAGMVDQMITAWASLGQGRMSQALEIFDALSADENTRAFAQFQKALALAHVGDFEGAASILSGDEGEMQLNRGGILAYAQVLSQLDRHADALELMNANASPRVDPEVDDIIARLEAGEVLPFTGITSPNDGVAELFYAVAESRSVDTDPTIALIFSRLAEYLNPKSATAILLSARLLERLKQHDLAVEAYGRVPDNSLLYQDAALGRTDVLRRSDRFDDAIAELTTLADAYPDTLRFRVALGDTLMQVDRFKEARAAYDQAIAGFTEDLPGQWATYFQRAIALTKLDEWPAAEADFRKALELSPDEPNVLNYLGYTYVERQENLDEALDMIERAVAVRPDSGYIVDSLGWVFFRLGRYDEAVETMERAVELVPVDPILNDHLGDTYWAVGRKREAWFQWSRALSFISDETDLTEIDPDRIRRKMEVGLDVVLEEEGAPPLHPAE</sequence>
<feature type="signal peptide" evidence="2">
    <location>
        <begin position="1"/>
        <end position="30"/>
    </location>
</feature>
<keyword evidence="4" id="KW-1185">Reference proteome</keyword>
<keyword evidence="2" id="KW-0732">Signal</keyword>
<evidence type="ECO:0000313" key="4">
    <source>
        <dbReference type="Proteomes" id="UP000609802"/>
    </source>
</evidence>
<reference evidence="4" key="1">
    <citation type="journal article" date="2019" name="Int. J. Syst. Evol. Microbiol.">
        <title>The Global Catalogue of Microorganisms (GCM) 10K type strain sequencing project: providing services to taxonomists for standard genome sequencing and annotation.</title>
        <authorList>
            <consortium name="The Broad Institute Genomics Platform"/>
            <consortium name="The Broad Institute Genome Sequencing Center for Infectious Disease"/>
            <person name="Wu L."/>
            <person name="Ma J."/>
        </authorList>
    </citation>
    <scope>NUCLEOTIDE SEQUENCE [LARGE SCALE GENOMIC DNA]</scope>
    <source>
        <strain evidence="4">KCTC 42443</strain>
    </source>
</reference>
<name>A0ABQ3IX78_9RHOB</name>
<proteinExistence type="predicted"/>
<dbReference type="SUPFAM" id="SSF48452">
    <property type="entry name" value="TPR-like"/>
    <property type="match status" value="2"/>
</dbReference>
<protein>
    <recommendedName>
        <fullName evidence="5">Tetratricopeptide repeat protein</fullName>
    </recommendedName>
</protein>
<feature type="repeat" description="TPR" evidence="1">
    <location>
        <begin position="403"/>
        <end position="436"/>
    </location>
</feature>
<evidence type="ECO:0000256" key="1">
    <source>
        <dbReference type="PROSITE-ProRule" id="PRU00339"/>
    </source>
</evidence>
<dbReference type="Pfam" id="PF13432">
    <property type="entry name" value="TPR_16"/>
    <property type="match status" value="1"/>
</dbReference>
<dbReference type="InterPro" id="IPR019734">
    <property type="entry name" value="TPR_rpt"/>
</dbReference>
<dbReference type="InterPro" id="IPR011990">
    <property type="entry name" value="TPR-like_helical_dom_sf"/>
</dbReference>
<evidence type="ECO:0000313" key="3">
    <source>
        <dbReference type="EMBL" id="GHE96617.1"/>
    </source>
</evidence>
<evidence type="ECO:0008006" key="5">
    <source>
        <dbReference type="Google" id="ProtNLM"/>
    </source>
</evidence>
<dbReference type="Proteomes" id="UP000609802">
    <property type="component" value="Unassembled WGS sequence"/>
</dbReference>
<evidence type="ECO:0000256" key="2">
    <source>
        <dbReference type="SAM" id="SignalP"/>
    </source>
</evidence>
<accession>A0ABQ3IX78</accession>
<dbReference type="PROSITE" id="PS50005">
    <property type="entry name" value="TPR"/>
    <property type="match status" value="2"/>
</dbReference>
<dbReference type="RefSeq" id="WP_191286021.1">
    <property type="nucleotide sequence ID" value="NZ_BNCH01000003.1"/>
</dbReference>
<dbReference type="PANTHER" id="PTHR12558">
    <property type="entry name" value="CELL DIVISION CYCLE 16,23,27"/>
    <property type="match status" value="1"/>
</dbReference>
<dbReference type="Gene3D" id="1.25.40.10">
    <property type="entry name" value="Tetratricopeptide repeat domain"/>
    <property type="match status" value="3"/>
</dbReference>
<organism evidence="3 4">
    <name type="scientific">Aliiroseovarius zhejiangensis</name>
    <dbReference type="NCBI Taxonomy" id="1632025"/>
    <lineage>
        <taxon>Bacteria</taxon>
        <taxon>Pseudomonadati</taxon>
        <taxon>Pseudomonadota</taxon>
        <taxon>Alphaproteobacteria</taxon>
        <taxon>Rhodobacterales</taxon>
        <taxon>Paracoccaceae</taxon>
        <taxon>Aliiroseovarius</taxon>
    </lineage>
</organism>